<protein>
    <submittedName>
        <fullName evidence="1">Uncharacterized protein</fullName>
    </submittedName>
</protein>
<comment type="caution">
    <text evidence="1">The sequence shown here is derived from an EMBL/GenBank/DDBJ whole genome shotgun (WGS) entry which is preliminary data.</text>
</comment>
<feature type="non-terminal residue" evidence="1">
    <location>
        <position position="1"/>
    </location>
</feature>
<organism evidence="1 2">
    <name type="scientific">Coprinellus micaceus</name>
    <name type="common">Glistening ink-cap mushroom</name>
    <name type="synonym">Coprinus micaceus</name>
    <dbReference type="NCBI Taxonomy" id="71717"/>
    <lineage>
        <taxon>Eukaryota</taxon>
        <taxon>Fungi</taxon>
        <taxon>Dikarya</taxon>
        <taxon>Basidiomycota</taxon>
        <taxon>Agaricomycotina</taxon>
        <taxon>Agaricomycetes</taxon>
        <taxon>Agaricomycetidae</taxon>
        <taxon>Agaricales</taxon>
        <taxon>Agaricineae</taxon>
        <taxon>Psathyrellaceae</taxon>
        <taxon>Coprinellus</taxon>
    </lineage>
</organism>
<name>A0A4Y7SPB3_COPMI</name>
<evidence type="ECO:0000313" key="2">
    <source>
        <dbReference type="Proteomes" id="UP000298030"/>
    </source>
</evidence>
<accession>A0A4Y7SPB3</accession>
<dbReference type="AlphaFoldDB" id="A0A4Y7SPB3"/>
<keyword evidence="2" id="KW-1185">Reference proteome</keyword>
<gene>
    <name evidence="1" type="ORF">FA13DRAFT_1913904</name>
</gene>
<dbReference type="EMBL" id="QPFP01000075">
    <property type="protein sequence ID" value="TEB23696.1"/>
    <property type="molecule type" value="Genomic_DNA"/>
</dbReference>
<evidence type="ECO:0000313" key="1">
    <source>
        <dbReference type="EMBL" id="TEB23696.1"/>
    </source>
</evidence>
<sequence>SNNNGNNVICTSTHWNNHANGVHYPPRLEVAVQRPMIHDPLPQTLLSNQCYRHIYTVWYLPISNHPAQRLPGIINSRLSIPQHSDPVNPLVPQRLASNPHLHDPFHGLCKVGDKRKGADRAVLIFGENDVASLPEDVKIVDDEAVEGTQWRH</sequence>
<dbReference type="Proteomes" id="UP000298030">
    <property type="component" value="Unassembled WGS sequence"/>
</dbReference>
<reference evidence="1 2" key="1">
    <citation type="journal article" date="2019" name="Nat. Ecol. Evol.">
        <title>Megaphylogeny resolves global patterns of mushroom evolution.</title>
        <authorList>
            <person name="Varga T."/>
            <person name="Krizsan K."/>
            <person name="Foldi C."/>
            <person name="Dima B."/>
            <person name="Sanchez-Garcia M."/>
            <person name="Sanchez-Ramirez S."/>
            <person name="Szollosi G.J."/>
            <person name="Szarkandi J.G."/>
            <person name="Papp V."/>
            <person name="Albert L."/>
            <person name="Andreopoulos W."/>
            <person name="Angelini C."/>
            <person name="Antonin V."/>
            <person name="Barry K.W."/>
            <person name="Bougher N.L."/>
            <person name="Buchanan P."/>
            <person name="Buyck B."/>
            <person name="Bense V."/>
            <person name="Catcheside P."/>
            <person name="Chovatia M."/>
            <person name="Cooper J."/>
            <person name="Damon W."/>
            <person name="Desjardin D."/>
            <person name="Finy P."/>
            <person name="Geml J."/>
            <person name="Haridas S."/>
            <person name="Hughes K."/>
            <person name="Justo A."/>
            <person name="Karasinski D."/>
            <person name="Kautmanova I."/>
            <person name="Kiss B."/>
            <person name="Kocsube S."/>
            <person name="Kotiranta H."/>
            <person name="LaButti K.M."/>
            <person name="Lechner B.E."/>
            <person name="Liimatainen K."/>
            <person name="Lipzen A."/>
            <person name="Lukacs Z."/>
            <person name="Mihaltcheva S."/>
            <person name="Morgado L.N."/>
            <person name="Niskanen T."/>
            <person name="Noordeloos M.E."/>
            <person name="Ohm R.A."/>
            <person name="Ortiz-Santana B."/>
            <person name="Ovrebo C."/>
            <person name="Racz N."/>
            <person name="Riley R."/>
            <person name="Savchenko A."/>
            <person name="Shiryaev A."/>
            <person name="Soop K."/>
            <person name="Spirin V."/>
            <person name="Szebenyi C."/>
            <person name="Tomsovsky M."/>
            <person name="Tulloss R.E."/>
            <person name="Uehling J."/>
            <person name="Grigoriev I.V."/>
            <person name="Vagvolgyi C."/>
            <person name="Papp T."/>
            <person name="Martin F.M."/>
            <person name="Miettinen O."/>
            <person name="Hibbett D.S."/>
            <person name="Nagy L.G."/>
        </authorList>
    </citation>
    <scope>NUCLEOTIDE SEQUENCE [LARGE SCALE GENOMIC DNA]</scope>
    <source>
        <strain evidence="1 2">FP101781</strain>
    </source>
</reference>
<feature type="non-terminal residue" evidence="1">
    <location>
        <position position="152"/>
    </location>
</feature>
<proteinExistence type="predicted"/>